<dbReference type="InterPro" id="IPR009061">
    <property type="entry name" value="DNA-bd_dom_put_sf"/>
</dbReference>
<protein>
    <submittedName>
        <fullName evidence="2">Helix-turn-helix domain-containing protein</fullName>
    </submittedName>
</protein>
<keyword evidence="3" id="KW-1185">Reference proteome</keyword>
<dbReference type="Pfam" id="PF12728">
    <property type="entry name" value="HTH_17"/>
    <property type="match status" value="1"/>
</dbReference>
<gene>
    <name evidence="2" type="ORF">QO034_20945</name>
</gene>
<comment type="caution">
    <text evidence="2">The sequence shown here is derived from an EMBL/GenBank/DDBJ whole genome shotgun (WGS) entry which is preliminary data.</text>
</comment>
<dbReference type="Gene3D" id="1.10.10.10">
    <property type="entry name" value="Winged helix-like DNA-binding domain superfamily/Winged helix DNA-binding domain"/>
    <property type="match status" value="1"/>
</dbReference>
<feature type="domain" description="Helix-turn-helix" evidence="1">
    <location>
        <begin position="5"/>
        <end position="54"/>
    </location>
</feature>
<evidence type="ECO:0000313" key="3">
    <source>
        <dbReference type="Proteomes" id="UP001227126"/>
    </source>
</evidence>
<name>A0ABT7FK86_9RHOB</name>
<dbReference type="Proteomes" id="UP001227126">
    <property type="component" value="Unassembled WGS sequence"/>
</dbReference>
<evidence type="ECO:0000313" key="2">
    <source>
        <dbReference type="EMBL" id="MDK3075546.1"/>
    </source>
</evidence>
<dbReference type="EMBL" id="JASNJE010000040">
    <property type="protein sequence ID" value="MDK3075546.1"/>
    <property type="molecule type" value="Genomic_DNA"/>
</dbReference>
<reference evidence="2 3" key="1">
    <citation type="submission" date="2023-05" db="EMBL/GenBank/DDBJ databases">
        <title>Sedimentitalea sp. nov. JM2-8.</title>
        <authorList>
            <person name="Huang J."/>
        </authorList>
    </citation>
    <scope>NUCLEOTIDE SEQUENCE [LARGE SCALE GENOMIC DNA]</scope>
    <source>
        <strain evidence="2 3">JM2-8</strain>
    </source>
</reference>
<sequence length="56" mass="6349">MTPEYLTADQVAQMTGFSTKSLEAYRAKRQGPPFLKVGHSVRYRADDVRAWMEAGE</sequence>
<evidence type="ECO:0000259" key="1">
    <source>
        <dbReference type="Pfam" id="PF12728"/>
    </source>
</evidence>
<dbReference type="RefSeq" id="WP_284487470.1">
    <property type="nucleotide sequence ID" value="NZ_JASNJE010000040.1"/>
</dbReference>
<dbReference type="InterPro" id="IPR036388">
    <property type="entry name" value="WH-like_DNA-bd_sf"/>
</dbReference>
<dbReference type="InterPro" id="IPR041657">
    <property type="entry name" value="HTH_17"/>
</dbReference>
<accession>A0ABT7FK86</accession>
<dbReference type="SUPFAM" id="SSF46955">
    <property type="entry name" value="Putative DNA-binding domain"/>
    <property type="match status" value="1"/>
</dbReference>
<organism evidence="2 3">
    <name type="scientific">Sedimentitalea xiamensis</name>
    <dbReference type="NCBI Taxonomy" id="3050037"/>
    <lineage>
        <taxon>Bacteria</taxon>
        <taxon>Pseudomonadati</taxon>
        <taxon>Pseudomonadota</taxon>
        <taxon>Alphaproteobacteria</taxon>
        <taxon>Rhodobacterales</taxon>
        <taxon>Paracoccaceae</taxon>
        <taxon>Sedimentitalea</taxon>
    </lineage>
</organism>
<proteinExistence type="predicted"/>